<name>A0AAV0B726_PHAPC</name>
<protein>
    <submittedName>
        <fullName evidence="1">Uncharacterized protein</fullName>
    </submittedName>
</protein>
<sequence>MERASFEDELAKESIHLRIKIIIPAEPGEDEGYNNEDDEDDVKCHLMRASGRANTNNISNNDRARLADRNSSNTGWMAAPDWLVIDHNLTGSSHSLLNRPTNTLREKPLRMTNLTDWDSTLPQKLWVQPSDLHLIPKQIRFSTLPCPITRGRAADGLAVICFGRPNTWSINLTMVLIKHP</sequence>
<comment type="caution">
    <text evidence="1">The sequence shown here is derived from an EMBL/GenBank/DDBJ whole genome shotgun (WGS) entry which is preliminary data.</text>
</comment>
<dbReference type="EMBL" id="CALTRL010004347">
    <property type="protein sequence ID" value="CAH7682932.1"/>
    <property type="molecule type" value="Genomic_DNA"/>
</dbReference>
<proteinExistence type="predicted"/>
<dbReference type="AlphaFoldDB" id="A0AAV0B726"/>
<reference evidence="1" key="1">
    <citation type="submission" date="2022-06" db="EMBL/GenBank/DDBJ databases">
        <authorList>
            <consortium name="SYNGENTA / RWTH Aachen University"/>
        </authorList>
    </citation>
    <scope>NUCLEOTIDE SEQUENCE</scope>
</reference>
<keyword evidence="2" id="KW-1185">Reference proteome</keyword>
<evidence type="ECO:0000313" key="2">
    <source>
        <dbReference type="Proteomes" id="UP001153365"/>
    </source>
</evidence>
<dbReference type="Proteomes" id="UP001153365">
    <property type="component" value="Unassembled WGS sequence"/>
</dbReference>
<organism evidence="1 2">
    <name type="scientific">Phakopsora pachyrhizi</name>
    <name type="common">Asian soybean rust disease fungus</name>
    <dbReference type="NCBI Taxonomy" id="170000"/>
    <lineage>
        <taxon>Eukaryota</taxon>
        <taxon>Fungi</taxon>
        <taxon>Dikarya</taxon>
        <taxon>Basidiomycota</taxon>
        <taxon>Pucciniomycotina</taxon>
        <taxon>Pucciniomycetes</taxon>
        <taxon>Pucciniales</taxon>
        <taxon>Phakopsoraceae</taxon>
        <taxon>Phakopsora</taxon>
    </lineage>
</organism>
<accession>A0AAV0B726</accession>
<gene>
    <name evidence="1" type="ORF">PPACK8108_LOCUS16108</name>
</gene>
<evidence type="ECO:0000313" key="1">
    <source>
        <dbReference type="EMBL" id="CAH7682932.1"/>
    </source>
</evidence>